<evidence type="ECO:0000256" key="6">
    <source>
        <dbReference type="SAM" id="Coils"/>
    </source>
</evidence>
<comment type="catalytic activity">
    <reaction evidence="1">
        <text>ATP + protein L-histidine = ADP + protein N-phospho-L-histidine.</text>
        <dbReference type="EC" id="2.7.13.3"/>
    </reaction>
</comment>
<proteinExistence type="predicted"/>
<dbReference type="SUPFAM" id="SSF55874">
    <property type="entry name" value="ATPase domain of HSP90 chaperone/DNA topoisomerase II/histidine kinase"/>
    <property type="match status" value="1"/>
</dbReference>
<evidence type="ECO:0000256" key="7">
    <source>
        <dbReference type="SAM" id="Phobius"/>
    </source>
</evidence>
<keyword evidence="7" id="KW-0472">Membrane</keyword>
<keyword evidence="7" id="KW-1133">Transmembrane helix</keyword>
<dbReference type="CDD" id="cd00082">
    <property type="entry name" value="HisKA"/>
    <property type="match status" value="1"/>
</dbReference>
<evidence type="ECO:0000256" key="2">
    <source>
        <dbReference type="ARBA" id="ARBA00012438"/>
    </source>
</evidence>
<dbReference type="PRINTS" id="PR00344">
    <property type="entry name" value="BCTRLSENSOR"/>
</dbReference>
<dbReference type="EC" id="2.7.13.3" evidence="2"/>
<dbReference type="InterPro" id="IPR036890">
    <property type="entry name" value="HATPase_C_sf"/>
</dbReference>
<feature type="coiled-coil region" evidence="6">
    <location>
        <begin position="138"/>
        <end position="172"/>
    </location>
</feature>
<feature type="domain" description="Histidine kinase" evidence="8">
    <location>
        <begin position="172"/>
        <end position="385"/>
    </location>
</feature>
<accession>A0ABQ1MHV8</accession>
<feature type="transmembrane region" description="Helical" evidence="7">
    <location>
        <begin position="61"/>
        <end position="79"/>
    </location>
</feature>
<evidence type="ECO:0000256" key="5">
    <source>
        <dbReference type="ARBA" id="ARBA00022777"/>
    </source>
</evidence>
<sequence length="385" mass="43061">MVTNRKSMMLIQNIALFFIATLITFVIFIIDLNTNNTLAVASLYTVVILYSWLLPGKYASIYAALTCTGLTFFAVIKTAEMNIDPTNLSQMNMVISIVAIWTSVTLVFIAKSSFASLESINNQLSESSAALLEKVKELDVHQEQLSKNKILLENLNKELLIKNQELERFTSIASHDLQEPLRTIGNMVQLISKKYHDNFDAQGKKILDYVTTATERMTIMIKGLLSFSRIGNKRKIETVACQTLVEDIVLDFDATLKAVNGKVIFDSLPTVNGNPVELRLLFQNLISNGLKFRKIDVLPVIEVSAKESNTHVTFSVKDNGIGIDSNDFAKIFFIFQRLHPTEEYDGTGLGLAYCRKIVELHGGKIWIESKIGEGSSFNFTLAKNI</sequence>
<evidence type="ECO:0000259" key="8">
    <source>
        <dbReference type="PROSITE" id="PS50109"/>
    </source>
</evidence>
<dbReference type="Gene3D" id="1.10.287.130">
    <property type="match status" value="1"/>
</dbReference>
<dbReference type="Pfam" id="PF02518">
    <property type="entry name" value="HATPase_c"/>
    <property type="match status" value="1"/>
</dbReference>
<dbReference type="InterPro" id="IPR003661">
    <property type="entry name" value="HisK_dim/P_dom"/>
</dbReference>
<evidence type="ECO:0000256" key="3">
    <source>
        <dbReference type="ARBA" id="ARBA00022553"/>
    </source>
</evidence>
<dbReference type="PANTHER" id="PTHR43304">
    <property type="entry name" value="PHYTOCHROME-LIKE PROTEIN CPH1"/>
    <property type="match status" value="1"/>
</dbReference>
<feature type="transmembrane region" description="Helical" evidence="7">
    <location>
        <begin position="9"/>
        <end position="30"/>
    </location>
</feature>
<keyword evidence="7" id="KW-0812">Transmembrane</keyword>
<evidence type="ECO:0000313" key="10">
    <source>
        <dbReference type="Proteomes" id="UP000635885"/>
    </source>
</evidence>
<feature type="transmembrane region" description="Helical" evidence="7">
    <location>
        <begin position="36"/>
        <end position="54"/>
    </location>
</feature>
<keyword evidence="4" id="KW-0808">Transferase</keyword>
<dbReference type="PROSITE" id="PS50109">
    <property type="entry name" value="HIS_KIN"/>
    <property type="match status" value="1"/>
</dbReference>
<evidence type="ECO:0000313" key="9">
    <source>
        <dbReference type="EMBL" id="GGC40779.1"/>
    </source>
</evidence>
<evidence type="ECO:0000256" key="4">
    <source>
        <dbReference type="ARBA" id="ARBA00022679"/>
    </source>
</evidence>
<protein>
    <recommendedName>
        <fullName evidence="2">histidine kinase</fullName>
        <ecNumber evidence="2">2.7.13.3</ecNumber>
    </recommendedName>
</protein>
<dbReference type="EMBL" id="BMFD01000005">
    <property type="protein sequence ID" value="GGC40779.1"/>
    <property type="molecule type" value="Genomic_DNA"/>
</dbReference>
<dbReference type="InterPro" id="IPR004358">
    <property type="entry name" value="Sig_transdc_His_kin-like_C"/>
</dbReference>
<dbReference type="SUPFAM" id="SSF47384">
    <property type="entry name" value="Homodimeric domain of signal transducing histidine kinase"/>
    <property type="match status" value="1"/>
</dbReference>
<gene>
    <name evidence="9" type="ORF">GCM10010993_19400</name>
</gene>
<keyword evidence="5" id="KW-0418">Kinase</keyword>
<name>A0ABQ1MHV8_9BACT</name>
<dbReference type="Proteomes" id="UP000635885">
    <property type="component" value="Unassembled WGS sequence"/>
</dbReference>
<dbReference type="SMART" id="SM00387">
    <property type="entry name" value="HATPase_c"/>
    <property type="match status" value="1"/>
</dbReference>
<keyword evidence="3" id="KW-0597">Phosphoprotein</keyword>
<feature type="transmembrane region" description="Helical" evidence="7">
    <location>
        <begin position="91"/>
        <end position="110"/>
    </location>
</feature>
<dbReference type="InterPro" id="IPR005467">
    <property type="entry name" value="His_kinase_dom"/>
</dbReference>
<keyword evidence="10" id="KW-1185">Reference proteome</keyword>
<dbReference type="Gene3D" id="3.30.565.10">
    <property type="entry name" value="Histidine kinase-like ATPase, C-terminal domain"/>
    <property type="match status" value="1"/>
</dbReference>
<evidence type="ECO:0000256" key="1">
    <source>
        <dbReference type="ARBA" id="ARBA00000085"/>
    </source>
</evidence>
<dbReference type="InterPro" id="IPR052162">
    <property type="entry name" value="Sensor_kinase/Photoreceptor"/>
</dbReference>
<dbReference type="InterPro" id="IPR036097">
    <property type="entry name" value="HisK_dim/P_sf"/>
</dbReference>
<dbReference type="PANTHER" id="PTHR43304:SF1">
    <property type="entry name" value="PAC DOMAIN-CONTAINING PROTEIN"/>
    <property type="match status" value="1"/>
</dbReference>
<reference evidence="10" key="1">
    <citation type="journal article" date="2019" name="Int. J. Syst. Evol. Microbiol.">
        <title>The Global Catalogue of Microorganisms (GCM) 10K type strain sequencing project: providing services to taxonomists for standard genome sequencing and annotation.</title>
        <authorList>
            <consortium name="The Broad Institute Genomics Platform"/>
            <consortium name="The Broad Institute Genome Sequencing Center for Infectious Disease"/>
            <person name="Wu L."/>
            <person name="Ma J."/>
        </authorList>
    </citation>
    <scope>NUCLEOTIDE SEQUENCE [LARGE SCALE GENOMIC DNA]</scope>
    <source>
        <strain evidence="10">CGMCC 1.12479</strain>
    </source>
</reference>
<comment type="caution">
    <text evidence="9">The sequence shown here is derived from an EMBL/GenBank/DDBJ whole genome shotgun (WGS) entry which is preliminary data.</text>
</comment>
<organism evidence="9 10">
    <name type="scientific">Belliella aquatica</name>
    <dbReference type="NCBI Taxonomy" id="1323734"/>
    <lineage>
        <taxon>Bacteria</taxon>
        <taxon>Pseudomonadati</taxon>
        <taxon>Bacteroidota</taxon>
        <taxon>Cytophagia</taxon>
        <taxon>Cytophagales</taxon>
        <taxon>Cyclobacteriaceae</taxon>
        <taxon>Belliella</taxon>
    </lineage>
</organism>
<dbReference type="Pfam" id="PF00512">
    <property type="entry name" value="HisKA"/>
    <property type="match status" value="1"/>
</dbReference>
<dbReference type="SMART" id="SM00388">
    <property type="entry name" value="HisKA"/>
    <property type="match status" value="1"/>
</dbReference>
<keyword evidence="6" id="KW-0175">Coiled coil</keyword>
<dbReference type="InterPro" id="IPR003594">
    <property type="entry name" value="HATPase_dom"/>
</dbReference>